<keyword evidence="3 7" id="KW-0479">Metal-binding</keyword>
<accession>A0ABP9N181</accession>
<evidence type="ECO:0000259" key="8">
    <source>
        <dbReference type="Pfam" id="PF03918"/>
    </source>
</evidence>
<dbReference type="Pfam" id="PF03918">
    <property type="entry name" value="CcmH"/>
    <property type="match status" value="1"/>
</dbReference>
<dbReference type="InterPro" id="IPR038297">
    <property type="entry name" value="CcmH/CycL/NrfF/Ccl2_sf"/>
</dbReference>
<keyword evidence="7" id="KW-0472">Membrane</keyword>
<dbReference type="Gene3D" id="1.10.8.640">
    <property type="entry name" value="Cytochrome C biogenesis protein"/>
    <property type="match status" value="1"/>
</dbReference>
<name>A0ABP9N181_9HYPH</name>
<keyword evidence="10" id="KW-1185">Reference proteome</keyword>
<keyword evidence="7" id="KW-0812">Transmembrane</keyword>
<dbReference type="InterPro" id="IPR051263">
    <property type="entry name" value="C-type_cytochrome_biogenesis"/>
</dbReference>
<sequence>MTKGLFWTLLFLVTLFFLPLARAVEPDEILQDKALEARAREISSYLRCPVCQNQSIDDSDAVLARDLRLLIRERLKMGESDQQVIDFLVERYGVFILLKPPFNKTTCFLWLSPLIIITMSASIIFFRIRRYRYKKIITLNADKKTAQNTTGLKEMLHEEK</sequence>
<keyword evidence="7" id="KW-1133">Transmembrane helix</keyword>
<feature type="transmembrane region" description="Helical" evidence="7">
    <location>
        <begin position="108"/>
        <end position="126"/>
    </location>
</feature>
<evidence type="ECO:0000313" key="9">
    <source>
        <dbReference type="EMBL" id="GAA5103627.1"/>
    </source>
</evidence>
<reference evidence="10" key="1">
    <citation type="journal article" date="2019" name="Int. J. Syst. Evol. Microbiol.">
        <title>The Global Catalogue of Microorganisms (GCM) 10K type strain sequencing project: providing services to taxonomists for standard genome sequencing and annotation.</title>
        <authorList>
            <consortium name="The Broad Institute Genomics Platform"/>
            <consortium name="The Broad Institute Genome Sequencing Center for Infectious Disease"/>
            <person name="Wu L."/>
            <person name="Ma J."/>
        </authorList>
    </citation>
    <scope>NUCLEOTIDE SEQUENCE [LARGE SCALE GENOMIC DNA]</scope>
    <source>
        <strain evidence="10">JCM 17712</strain>
    </source>
</reference>
<proteinExistence type="inferred from homology"/>
<feature type="domain" description="CcmH/CycL/Ccl2/NrfF N-terminal" evidence="8">
    <location>
        <begin position="12"/>
        <end position="143"/>
    </location>
</feature>
<evidence type="ECO:0000256" key="7">
    <source>
        <dbReference type="RuleBase" id="RU364112"/>
    </source>
</evidence>
<evidence type="ECO:0000256" key="1">
    <source>
        <dbReference type="ARBA" id="ARBA00010342"/>
    </source>
</evidence>
<dbReference type="InterPro" id="IPR005616">
    <property type="entry name" value="CcmH/CycL/Ccl2/NrfF_N"/>
</dbReference>
<dbReference type="RefSeq" id="WP_345113606.1">
    <property type="nucleotide sequence ID" value="NZ_BAABIZ010000001.1"/>
</dbReference>
<organism evidence="9 10">
    <name type="scientific">Bartonella jaculi</name>
    <dbReference type="NCBI Taxonomy" id="686226"/>
    <lineage>
        <taxon>Bacteria</taxon>
        <taxon>Pseudomonadati</taxon>
        <taxon>Pseudomonadota</taxon>
        <taxon>Alphaproteobacteria</taxon>
        <taxon>Hyphomicrobiales</taxon>
        <taxon>Bartonellaceae</taxon>
        <taxon>Bartonella</taxon>
    </lineage>
</organism>
<dbReference type="CDD" id="cd16378">
    <property type="entry name" value="CcmH_N"/>
    <property type="match status" value="1"/>
</dbReference>
<evidence type="ECO:0000256" key="4">
    <source>
        <dbReference type="ARBA" id="ARBA00022729"/>
    </source>
</evidence>
<keyword evidence="5" id="KW-0201">Cytochrome c-type biogenesis</keyword>
<keyword evidence="2 7" id="KW-0349">Heme</keyword>
<comment type="caution">
    <text evidence="9">The sequence shown here is derived from an EMBL/GenBank/DDBJ whole genome shotgun (WGS) entry which is preliminary data.</text>
</comment>
<dbReference type="PANTHER" id="PTHR47870:SF1">
    <property type="entry name" value="CYTOCHROME C-TYPE BIOGENESIS PROTEIN CCMH"/>
    <property type="match status" value="1"/>
</dbReference>
<evidence type="ECO:0000256" key="2">
    <source>
        <dbReference type="ARBA" id="ARBA00022617"/>
    </source>
</evidence>
<dbReference type="EMBL" id="BAABIZ010000001">
    <property type="protein sequence ID" value="GAA5103627.1"/>
    <property type="molecule type" value="Genomic_DNA"/>
</dbReference>
<evidence type="ECO:0000313" key="10">
    <source>
        <dbReference type="Proteomes" id="UP001500864"/>
    </source>
</evidence>
<evidence type="ECO:0000256" key="6">
    <source>
        <dbReference type="ARBA" id="ARBA00023004"/>
    </source>
</evidence>
<protein>
    <recommendedName>
        <fullName evidence="7">Cytochrome c-type biogenesis protein</fullName>
    </recommendedName>
</protein>
<keyword evidence="4 7" id="KW-0732">Signal</keyword>
<evidence type="ECO:0000256" key="5">
    <source>
        <dbReference type="ARBA" id="ARBA00022748"/>
    </source>
</evidence>
<dbReference type="PANTHER" id="PTHR47870">
    <property type="entry name" value="CYTOCHROME C-TYPE BIOGENESIS PROTEIN CCMH"/>
    <property type="match status" value="1"/>
</dbReference>
<keyword evidence="6 7" id="KW-0408">Iron</keyword>
<evidence type="ECO:0000256" key="3">
    <source>
        <dbReference type="ARBA" id="ARBA00022723"/>
    </source>
</evidence>
<dbReference type="Proteomes" id="UP001500864">
    <property type="component" value="Unassembled WGS sequence"/>
</dbReference>
<comment type="similarity">
    <text evidence="1 7">Belongs to the CcmH/CycL/Ccl2/NrfF family.</text>
</comment>
<gene>
    <name evidence="9" type="ORF">GCM10023261_00980</name>
</gene>
<comment type="function">
    <text evidence="7">Possible subunit of a heme lyase.</text>
</comment>